<comment type="catalytic activity">
    <reaction evidence="1 10">
        <text>UDP-alpha-D-glucose = UDP-alpha-D-galactose</text>
        <dbReference type="Rhea" id="RHEA:22168"/>
        <dbReference type="ChEBI" id="CHEBI:58885"/>
        <dbReference type="ChEBI" id="CHEBI:66914"/>
        <dbReference type="EC" id="5.1.3.2"/>
    </reaction>
</comment>
<comment type="caution">
    <text evidence="12">The sequence shown here is derived from an EMBL/GenBank/DDBJ whole genome shotgun (WGS) entry which is preliminary data.</text>
</comment>
<keyword evidence="8 10" id="KW-0413">Isomerase</keyword>
<evidence type="ECO:0000256" key="10">
    <source>
        <dbReference type="RuleBase" id="RU366046"/>
    </source>
</evidence>
<dbReference type="GO" id="GO:0003978">
    <property type="term" value="F:UDP-glucose 4-epimerase activity"/>
    <property type="evidence" value="ECO:0007669"/>
    <property type="project" value="UniProtKB-UniRule"/>
</dbReference>
<organism evidence="12 13">
    <name type="scientific">Geomonas terrae</name>
    <dbReference type="NCBI Taxonomy" id="2562681"/>
    <lineage>
        <taxon>Bacteria</taxon>
        <taxon>Pseudomonadati</taxon>
        <taxon>Thermodesulfobacteriota</taxon>
        <taxon>Desulfuromonadia</taxon>
        <taxon>Geobacterales</taxon>
        <taxon>Geobacteraceae</taxon>
        <taxon>Geomonas</taxon>
    </lineage>
</organism>
<dbReference type="Gene3D" id="3.90.25.10">
    <property type="entry name" value="UDP-galactose 4-epimerase, domain 1"/>
    <property type="match status" value="1"/>
</dbReference>
<dbReference type="InterPro" id="IPR005886">
    <property type="entry name" value="UDP_G4E"/>
</dbReference>
<dbReference type="Proteomes" id="UP000306416">
    <property type="component" value="Unassembled WGS sequence"/>
</dbReference>
<keyword evidence="9 10" id="KW-0119">Carbohydrate metabolism</keyword>
<dbReference type="CDD" id="cd05247">
    <property type="entry name" value="UDP_G4E_1_SDR_e"/>
    <property type="match status" value="1"/>
</dbReference>
<gene>
    <name evidence="12" type="primary">galE</name>
    <name evidence="12" type="ORF">E4633_12810</name>
</gene>
<evidence type="ECO:0000313" key="13">
    <source>
        <dbReference type="Proteomes" id="UP000306416"/>
    </source>
</evidence>
<dbReference type="EMBL" id="SRSC01000003">
    <property type="protein sequence ID" value="TGU71221.1"/>
    <property type="molecule type" value="Genomic_DNA"/>
</dbReference>
<evidence type="ECO:0000256" key="8">
    <source>
        <dbReference type="ARBA" id="ARBA00023235"/>
    </source>
</evidence>
<dbReference type="NCBIfam" id="TIGR01179">
    <property type="entry name" value="galE"/>
    <property type="match status" value="1"/>
</dbReference>
<evidence type="ECO:0000256" key="5">
    <source>
        <dbReference type="ARBA" id="ARBA00013189"/>
    </source>
</evidence>
<dbReference type="AlphaFoldDB" id="A0A4S1CCW9"/>
<dbReference type="SUPFAM" id="SSF51735">
    <property type="entry name" value="NAD(P)-binding Rossmann-fold domains"/>
    <property type="match status" value="1"/>
</dbReference>
<evidence type="ECO:0000256" key="3">
    <source>
        <dbReference type="ARBA" id="ARBA00004947"/>
    </source>
</evidence>
<evidence type="ECO:0000259" key="11">
    <source>
        <dbReference type="Pfam" id="PF01370"/>
    </source>
</evidence>
<dbReference type="EC" id="5.1.3.2" evidence="5 10"/>
<accession>A0A4S1CCW9</accession>
<dbReference type="PANTHER" id="PTHR43725:SF53">
    <property type="entry name" value="UDP-ARABINOSE 4-EPIMERASE 1"/>
    <property type="match status" value="1"/>
</dbReference>
<comment type="similarity">
    <text evidence="4 10">Belongs to the NAD(P)-dependent epimerase/dehydratase family.</text>
</comment>
<evidence type="ECO:0000256" key="2">
    <source>
        <dbReference type="ARBA" id="ARBA00001911"/>
    </source>
</evidence>
<keyword evidence="13" id="KW-1185">Reference proteome</keyword>
<comment type="subunit">
    <text evidence="10">Homodimer.</text>
</comment>
<evidence type="ECO:0000256" key="4">
    <source>
        <dbReference type="ARBA" id="ARBA00007637"/>
    </source>
</evidence>
<name>A0A4S1CCW9_9BACT</name>
<evidence type="ECO:0000313" key="12">
    <source>
        <dbReference type="EMBL" id="TGU71221.1"/>
    </source>
</evidence>
<dbReference type="Gene3D" id="3.40.50.720">
    <property type="entry name" value="NAD(P)-binding Rossmann-like Domain"/>
    <property type="match status" value="1"/>
</dbReference>
<dbReference type="InterPro" id="IPR036291">
    <property type="entry name" value="NAD(P)-bd_dom_sf"/>
</dbReference>
<protein>
    <recommendedName>
        <fullName evidence="6 10">UDP-glucose 4-epimerase</fullName>
        <ecNumber evidence="5 10">5.1.3.2</ecNumber>
    </recommendedName>
</protein>
<comment type="pathway">
    <text evidence="3 10">Carbohydrate metabolism; galactose metabolism.</text>
</comment>
<evidence type="ECO:0000256" key="1">
    <source>
        <dbReference type="ARBA" id="ARBA00000083"/>
    </source>
</evidence>
<evidence type="ECO:0000256" key="6">
    <source>
        <dbReference type="ARBA" id="ARBA00018569"/>
    </source>
</evidence>
<reference evidence="12 13" key="1">
    <citation type="submission" date="2019-04" db="EMBL/GenBank/DDBJ databases">
        <title>Geobacter oryzae sp. nov., ferric-reducing bacteria isolated from paddy soil.</title>
        <authorList>
            <person name="Xu Z."/>
            <person name="Masuda Y."/>
            <person name="Itoh H."/>
            <person name="Senoo K."/>
        </authorList>
    </citation>
    <scope>NUCLEOTIDE SEQUENCE [LARGE SCALE GENOMIC DNA]</scope>
    <source>
        <strain evidence="12 13">Red111</strain>
    </source>
</reference>
<comment type="cofactor">
    <cofactor evidence="2 10">
        <name>NAD(+)</name>
        <dbReference type="ChEBI" id="CHEBI:57540"/>
    </cofactor>
</comment>
<evidence type="ECO:0000256" key="9">
    <source>
        <dbReference type="ARBA" id="ARBA00023277"/>
    </source>
</evidence>
<proteinExistence type="inferred from homology"/>
<dbReference type="PANTHER" id="PTHR43725">
    <property type="entry name" value="UDP-GLUCOSE 4-EPIMERASE"/>
    <property type="match status" value="1"/>
</dbReference>
<dbReference type="InterPro" id="IPR001509">
    <property type="entry name" value="Epimerase_deHydtase"/>
</dbReference>
<dbReference type="UniPathway" id="UPA00214"/>
<sequence length="334" mass="35977">MEVCSVSVILVTGGAGYIGSHVVRQLFEAGHEVVVYDNLSTGSADALIHGERLIVGDLADQAKIREAIRETGCKSVLHFAAAIIAPESVHLPLKYYSNNTRNTLNLLQACVEQGVERFIFSSTAAVYGMPEGGSASETSATAPINPYGTSKLMSEWMLRDAAFAHGFSYVALRYFNVAGADPKARMGQRTPEATHLIKVACQAGLGARDGVSIFGTDYATPDGTGIRDYIHIEDLASAHLAALSYLEKGGSSDVINVGYGAGSSVREVIRVVKEVSGVNFKVDEAPRRPGDPDSLVAVADKIRSVLGWTPKYDDLHTIVADAWRWEKKLFESRR</sequence>
<feature type="domain" description="NAD-dependent epimerase/dehydratase" evidence="11">
    <location>
        <begin position="9"/>
        <end position="258"/>
    </location>
</feature>
<keyword evidence="7 10" id="KW-0520">NAD</keyword>
<dbReference type="Pfam" id="PF01370">
    <property type="entry name" value="Epimerase"/>
    <property type="match status" value="1"/>
</dbReference>
<evidence type="ECO:0000256" key="7">
    <source>
        <dbReference type="ARBA" id="ARBA00023027"/>
    </source>
</evidence>
<dbReference type="GO" id="GO:0033499">
    <property type="term" value="P:galactose catabolic process via UDP-galactose, Leloir pathway"/>
    <property type="evidence" value="ECO:0007669"/>
    <property type="project" value="TreeGrafter"/>
</dbReference>